<evidence type="ECO:0000313" key="1">
    <source>
        <dbReference type="EMBL" id="KFM73670.1"/>
    </source>
</evidence>
<evidence type="ECO:0000313" key="2">
    <source>
        <dbReference type="Proteomes" id="UP000054359"/>
    </source>
</evidence>
<accession>A0A087U8I1</accession>
<dbReference type="Proteomes" id="UP000054359">
    <property type="component" value="Unassembled WGS sequence"/>
</dbReference>
<organism evidence="1 2">
    <name type="scientific">Stegodyphus mimosarum</name>
    <name type="common">African social velvet spider</name>
    <dbReference type="NCBI Taxonomy" id="407821"/>
    <lineage>
        <taxon>Eukaryota</taxon>
        <taxon>Metazoa</taxon>
        <taxon>Ecdysozoa</taxon>
        <taxon>Arthropoda</taxon>
        <taxon>Chelicerata</taxon>
        <taxon>Arachnida</taxon>
        <taxon>Araneae</taxon>
        <taxon>Araneomorphae</taxon>
        <taxon>Entelegynae</taxon>
        <taxon>Eresoidea</taxon>
        <taxon>Eresidae</taxon>
        <taxon>Stegodyphus</taxon>
    </lineage>
</organism>
<dbReference type="EMBL" id="KK118712">
    <property type="protein sequence ID" value="KFM73670.1"/>
    <property type="molecule type" value="Genomic_DNA"/>
</dbReference>
<gene>
    <name evidence="1" type="ORF">X975_18010</name>
</gene>
<reference evidence="1 2" key="1">
    <citation type="submission" date="2013-11" db="EMBL/GenBank/DDBJ databases">
        <title>Genome sequencing of Stegodyphus mimosarum.</title>
        <authorList>
            <person name="Bechsgaard J."/>
        </authorList>
    </citation>
    <scope>NUCLEOTIDE SEQUENCE [LARGE SCALE GENOMIC DNA]</scope>
</reference>
<protein>
    <submittedName>
        <fullName evidence="1">Uncharacterized protein</fullName>
    </submittedName>
</protein>
<feature type="non-terminal residue" evidence="1">
    <location>
        <position position="35"/>
    </location>
</feature>
<dbReference type="AlphaFoldDB" id="A0A087U8I1"/>
<sequence>MRRLFNTILSQKSVREIQARYHRLSSCTLWWYEYC</sequence>
<name>A0A087U8I1_STEMI</name>
<keyword evidence="2" id="KW-1185">Reference proteome</keyword>
<proteinExistence type="predicted"/>